<feature type="compositionally biased region" description="Basic and acidic residues" evidence="1">
    <location>
        <begin position="7"/>
        <end position="20"/>
    </location>
</feature>
<evidence type="ECO:0000256" key="1">
    <source>
        <dbReference type="SAM" id="MobiDB-lite"/>
    </source>
</evidence>
<protein>
    <submittedName>
        <fullName evidence="2">Putative reverse transcriptase, RNA-dependent DNA polymerase, Gag-polypeptide of LTR copia-type</fullName>
    </submittedName>
</protein>
<dbReference type="AlphaFoldDB" id="A0A699I356"/>
<keyword evidence="2" id="KW-0695">RNA-directed DNA polymerase</keyword>
<proteinExistence type="predicted"/>
<reference evidence="2" key="1">
    <citation type="journal article" date="2019" name="Sci. Rep.">
        <title>Draft genome of Tanacetum cinerariifolium, the natural source of mosquito coil.</title>
        <authorList>
            <person name="Yamashiro T."/>
            <person name="Shiraishi A."/>
            <person name="Satake H."/>
            <person name="Nakayama K."/>
        </authorList>
    </citation>
    <scope>NUCLEOTIDE SEQUENCE</scope>
</reference>
<feature type="region of interest" description="Disordered" evidence="1">
    <location>
        <begin position="1"/>
        <end position="30"/>
    </location>
</feature>
<dbReference type="GO" id="GO:0003964">
    <property type="term" value="F:RNA-directed DNA polymerase activity"/>
    <property type="evidence" value="ECO:0007669"/>
    <property type="project" value="UniProtKB-KW"/>
</dbReference>
<feature type="compositionally biased region" description="Polar residues" evidence="1">
    <location>
        <begin position="63"/>
        <end position="72"/>
    </location>
</feature>
<sequence length="191" mass="22031">MSISPNDEERALFVEEDKVPSRTYTSQMQTSKVDPANKICDYSLSKGNISDSKTSLDDFAPNSRRNLNTDDVQPSVRRSSRSSKMSAKFNDYVVKSNVMYSLKKYVKYSKLDSVNYCFAITLNKSVKPETYYEAIKDNNYVEAMNNEIEALNRNNTWTIIDIPIRRKHIGCKWLFKIKYKSTRGLICAMPD</sequence>
<dbReference type="EMBL" id="BKCJ010246234">
    <property type="protein sequence ID" value="GEZ15132.1"/>
    <property type="molecule type" value="Genomic_DNA"/>
</dbReference>
<keyword evidence="2" id="KW-0548">Nucleotidyltransferase</keyword>
<accession>A0A699I356</accession>
<feature type="region of interest" description="Disordered" evidence="1">
    <location>
        <begin position="53"/>
        <end position="83"/>
    </location>
</feature>
<keyword evidence="2" id="KW-0808">Transferase</keyword>
<name>A0A699I356_TANCI</name>
<organism evidence="2">
    <name type="scientific">Tanacetum cinerariifolium</name>
    <name type="common">Dalmatian daisy</name>
    <name type="synonym">Chrysanthemum cinerariifolium</name>
    <dbReference type="NCBI Taxonomy" id="118510"/>
    <lineage>
        <taxon>Eukaryota</taxon>
        <taxon>Viridiplantae</taxon>
        <taxon>Streptophyta</taxon>
        <taxon>Embryophyta</taxon>
        <taxon>Tracheophyta</taxon>
        <taxon>Spermatophyta</taxon>
        <taxon>Magnoliopsida</taxon>
        <taxon>eudicotyledons</taxon>
        <taxon>Gunneridae</taxon>
        <taxon>Pentapetalae</taxon>
        <taxon>asterids</taxon>
        <taxon>campanulids</taxon>
        <taxon>Asterales</taxon>
        <taxon>Asteraceae</taxon>
        <taxon>Asteroideae</taxon>
        <taxon>Anthemideae</taxon>
        <taxon>Anthemidinae</taxon>
        <taxon>Tanacetum</taxon>
    </lineage>
</organism>
<gene>
    <name evidence="2" type="ORF">Tci_487105</name>
</gene>
<evidence type="ECO:0000313" key="2">
    <source>
        <dbReference type="EMBL" id="GEZ15132.1"/>
    </source>
</evidence>
<comment type="caution">
    <text evidence="2">The sequence shown here is derived from an EMBL/GenBank/DDBJ whole genome shotgun (WGS) entry which is preliminary data.</text>
</comment>